<dbReference type="Gramene" id="PHT65719">
    <property type="protein sequence ID" value="PHT65719"/>
    <property type="gene ID" value="T459_30144"/>
</dbReference>
<dbReference type="AlphaFoldDB" id="A0A2G2Y7Q5"/>
<feature type="domain" description="G-patch" evidence="1">
    <location>
        <begin position="28"/>
        <end position="64"/>
    </location>
</feature>
<dbReference type="EMBL" id="AYRZ02000012">
    <property type="protein sequence ID" value="PHT65719.1"/>
    <property type="molecule type" value="Genomic_DNA"/>
</dbReference>
<dbReference type="Pfam" id="PF01585">
    <property type="entry name" value="G-patch"/>
    <property type="match status" value="1"/>
</dbReference>
<protein>
    <recommendedName>
        <fullName evidence="1">G-patch domain-containing protein</fullName>
    </recommendedName>
</protein>
<keyword evidence="3" id="KW-1185">Reference proteome</keyword>
<gene>
    <name evidence="2" type="ORF">T459_30144</name>
</gene>
<evidence type="ECO:0000313" key="3">
    <source>
        <dbReference type="Proteomes" id="UP000222542"/>
    </source>
</evidence>
<dbReference type="InterPro" id="IPR000467">
    <property type="entry name" value="G_patch_dom"/>
</dbReference>
<evidence type="ECO:0000313" key="2">
    <source>
        <dbReference type="EMBL" id="PHT65719.1"/>
    </source>
</evidence>
<comment type="caution">
    <text evidence="2">The sequence shown here is derived from an EMBL/GenBank/DDBJ whole genome shotgun (WGS) entry which is preliminary data.</text>
</comment>
<dbReference type="GO" id="GO:0003676">
    <property type="term" value="F:nucleic acid binding"/>
    <property type="evidence" value="ECO:0007669"/>
    <property type="project" value="InterPro"/>
</dbReference>
<dbReference type="Proteomes" id="UP000222542">
    <property type="component" value="Unassembled WGS sequence"/>
</dbReference>
<organism evidence="2 3">
    <name type="scientific">Capsicum annuum</name>
    <name type="common">Capsicum pepper</name>
    <dbReference type="NCBI Taxonomy" id="4072"/>
    <lineage>
        <taxon>Eukaryota</taxon>
        <taxon>Viridiplantae</taxon>
        <taxon>Streptophyta</taxon>
        <taxon>Embryophyta</taxon>
        <taxon>Tracheophyta</taxon>
        <taxon>Spermatophyta</taxon>
        <taxon>Magnoliopsida</taxon>
        <taxon>eudicotyledons</taxon>
        <taxon>Gunneridae</taxon>
        <taxon>Pentapetalae</taxon>
        <taxon>asterids</taxon>
        <taxon>lamiids</taxon>
        <taxon>Solanales</taxon>
        <taxon>Solanaceae</taxon>
        <taxon>Solanoideae</taxon>
        <taxon>Capsiceae</taxon>
        <taxon>Capsicum</taxon>
    </lineage>
</organism>
<reference evidence="2 3" key="1">
    <citation type="journal article" date="2014" name="Nat. Genet.">
        <title>Genome sequence of the hot pepper provides insights into the evolution of pungency in Capsicum species.</title>
        <authorList>
            <person name="Kim S."/>
            <person name="Park M."/>
            <person name="Yeom S.I."/>
            <person name="Kim Y.M."/>
            <person name="Lee J.M."/>
            <person name="Lee H.A."/>
            <person name="Seo E."/>
            <person name="Choi J."/>
            <person name="Cheong K."/>
            <person name="Kim K.T."/>
            <person name="Jung K."/>
            <person name="Lee G.W."/>
            <person name="Oh S.K."/>
            <person name="Bae C."/>
            <person name="Kim S.B."/>
            <person name="Lee H.Y."/>
            <person name="Kim S.Y."/>
            <person name="Kim M.S."/>
            <person name="Kang B.C."/>
            <person name="Jo Y.D."/>
            <person name="Yang H.B."/>
            <person name="Jeong H.J."/>
            <person name="Kang W.H."/>
            <person name="Kwon J.K."/>
            <person name="Shin C."/>
            <person name="Lim J.Y."/>
            <person name="Park J.H."/>
            <person name="Huh J.H."/>
            <person name="Kim J.S."/>
            <person name="Kim B.D."/>
            <person name="Cohen O."/>
            <person name="Paran I."/>
            <person name="Suh M.C."/>
            <person name="Lee S.B."/>
            <person name="Kim Y.K."/>
            <person name="Shin Y."/>
            <person name="Noh S.J."/>
            <person name="Park J."/>
            <person name="Seo Y.S."/>
            <person name="Kwon S.Y."/>
            <person name="Kim H.A."/>
            <person name="Park J.M."/>
            <person name="Kim H.J."/>
            <person name="Choi S.B."/>
            <person name="Bosland P.W."/>
            <person name="Reeves G."/>
            <person name="Jo S.H."/>
            <person name="Lee B.W."/>
            <person name="Cho H.T."/>
            <person name="Choi H.S."/>
            <person name="Lee M.S."/>
            <person name="Yu Y."/>
            <person name="Do Choi Y."/>
            <person name="Park B.S."/>
            <person name="van Deynze A."/>
            <person name="Ashrafi H."/>
            <person name="Hill T."/>
            <person name="Kim W.T."/>
            <person name="Pai H.S."/>
            <person name="Ahn H.K."/>
            <person name="Yeam I."/>
            <person name="Giovannoni J.J."/>
            <person name="Rose J.K."/>
            <person name="Sorensen I."/>
            <person name="Lee S.J."/>
            <person name="Kim R.W."/>
            <person name="Choi I.Y."/>
            <person name="Choi B.S."/>
            <person name="Lim J.S."/>
            <person name="Lee Y.H."/>
            <person name="Choi D."/>
        </authorList>
    </citation>
    <scope>NUCLEOTIDE SEQUENCE [LARGE SCALE GENOMIC DNA]</scope>
    <source>
        <strain evidence="3">cv. CM334</strain>
    </source>
</reference>
<reference evidence="2 3" key="2">
    <citation type="journal article" date="2017" name="Genome Biol.">
        <title>New reference genome sequences of hot pepper reveal the massive evolution of plant disease-resistance genes by retroduplication.</title>
        <authorList>
            <person name="Kim S."/>
            <person name="Park J."/>
            <person name="Yeom S.I."/>
            <person name="Kim Y.M."/>
            <person name="Seo E."/>
            <person name="Kim K.T."/>
            <person name="Kim M.S."/>
            <person name="Lee J.M."/>
            <person name="Cheong K."/>
            <person name="Shin H.S."/>
            <person name="Kim S.B."/>
            <person name="Han K."/>
            <person name="Lee J."/>
            <person name="Park M."/>
            <person name="Lee H.A."/>
            <person name="Lee H.Y."/>
            <person name="Lee Y."/>
            <person name="Oh S."/>
            <person name="Lee J.H."/>
            <person name="Choi E."/>
            <person name="Choi E."/>
            <person name="Lee S.E."/>
            <person name="Jeon J."/>
            <person name="Kim H."/>
            <person name="Choi G."/>
            <person name="Song H."/>
            <person name="Lee J."/>
            <person name="Lee S.C."/>
            <person name="Kwon J.K."/>
            <person name="Lee H.Y."/>
            <person name="Koo N."/>
            <person name="Hong Y."/>
            <person name="Kim R.W."/>
            <person name="Kang W.H."/>
            <person name="Huh J.H."/>
            <person name="Kang B.C."/>
            <person name="Yang T.J."/>
            <person name="Lee Y.H."/>
            <person name="Bennetzen J.L."/>
            <person name="Choi D."/>
        </authorList>
    </citation>
    <scope>NUCLEOTIDE SEQUENCE [LARGE SCALE GENOMIC DNA]</scope>
    <source>
        <strain evidence="3">cv. CM334</strain>
    </source>
</reference>
<dbReference type="OMA" id="CEGIDIK"/>
<name>A0A2G2Y7Q5_CAPAN</name>
<sequence>MQAAKINKKAMPAEAKMSNAEKMVESEMLKYGYQPKTKLGPREDGIFETIQLKQQKDTTGLGYEPISGASFSKGFGMRIFVLAQVLVSEQIYDEDITEGIGNLFVAVIEEESEMAFKSSPSVMPSLEKPCRTRPLAHPYFVRSLSSVGVLFF</sequence>
<accession>A0A2G2Y7Q5</accession>
<evidence type="ECO:0000259" key="1">
    <source>
        <dbReference type="Pfam" id="PF01585"/>
    </source>
</evidence>
<proteinExistence type="predicted"/>